<dbReference type="EnsemblMetazoa" id="GPPI004869-RA">
    <property type="protein sequence ID" value="GPPI004869-PA"/>
    <property type="gene ID" value="GPPI004869"/>
</dbReference>
<reference evidence="1" key="2">
    <citation type="submission" date="2020-05" db="UniProtKB">
        <authorList>
            <consortium name="EnsemblMetazoa"/>
        </authorList>
    </citation>
    <scope>IDENTIFICATION</scope>
    <source>
        <strain evidence="1">IAEA</strain>
    </source>
</reference>
<reference evidence="2" key="1">
    <citation type="submission" date="2015-01" db="EMBL/GenBank/DDBJ databases">
        <authorList>
            <person name="Aksoy S."/>
            <person name="Warren W."/>
            <person name="Wilson R.K."/>
        </authorList>
    </citation>
    <scope>NUCLEOTIDE SEQUENCE [LARGE SCALE GENOMIC DNA]</scope>
    <source>
        <strain evidence="2">IAEA</strain>
    </source>
</reference>
<evidence type="ECO:0000313" key="2">
    <source>
        <dbReference type="Proteomes" id="UP000092460"/>
    </source>
</evidence>
<dbReference type="EMBL" id="JXJN01001870">
    <property type="status" value="NOT_ANNOTATED_CDS"/>
    <property type="molecule type" value="Genomic_DNA"/>
</dbReference>
<organism evidence="1 2">
    <name type="scientific">Glossina palpalis gambiensis</name>
    <dbReference type="NCBI Taxonomy" id="67801"/>
    <lineage>
        <taxon>Eukaryota</taxon>
        <taxon>Metazoa</taxon>
        <taxon>Ecdysozoa</taxon>
        <taxon>Arthropoda</taxon>
        <taxon>Hexapoda</taxon>
        <taxon>Insecta</taxon>
        <taxon>Pterygota</taxon>
        <taxon>Neoptera</taxon>
        <taxon>Endopterygota</taxon>
        <taxon>Diptera</taxon>
        <taxon>Brachycera</taxon>
        <taxon>Muscomorpha</taxon>
        <taxon>Hippoboscoidea</taxon>
        <taxon>Glossinidae</taxon>
        <taxon>Glossina</taxon>
    </lineage>
</organism>
<name>A0A1B0AQG8_9MUSC</name>
<dbReference type="EMBL" id="JXJN01001869">
    <property type="status" value="NOT_ANNOTATED_CDS"/>
    <property type="molecule type" value="Genomic_DNA"/>
</dbReference>
<proteinExistence type="predicted"/>
<keyword evidence="2" id="KW-1185">Reference proteome</keyword>
<sequence>MTLKLKLERIFNDMEKKLSKYVTSLICYVSANITLDNSKLLYKVAAPKQEDAKQTEFTMPMAVDLLAGAGCYNPHFACAKIIELDRFNKTSENYVTYTILRDDLDLHLYQIIPTQELKLLSRHECRNLAKVSVEATWRRTMVRNFLRKSTTT</sequence>
<dbReference type="VEuPathDB" id="VectorBase:GPPI004869"/>
<dbReference type="Proteomes" id="UP000092460">
    <property type="component" value="Unassembled WGS sequence"/>
</dbReference>
<evidence type="ECO:0000313" key="1">
    <source>
        <dbReference type="EnsemblMetazoa" id="GPPI004869-PA"/>
    </source>
</evidence>
<dbReference type="AlphaFoldDB" id="A0A1B0AQG8"/>
<accession>A0A1B0AQG8</accession>
<protein>
    <submittedName>
        <fullName evidence="1">Uncharacterized protein</fullName>
    </submittedName>
</protein>